<protein>
    <submittedName>
        <fullName evidence="2">FAD-dependent oxidoreductase</fullName>
    </submittedName>
</protein>
<dbReference type="RefSeq" id="WP_163915412.1">
    <property type="nucleotide sequence ID" value="NZ_JAAGWD010000005.1"/>
</dbReference>
<accession>A0A6B3LXZ7</accession>
<evidence type="ECO:0000259" key="1">
    <source>
        <dbReference type="Pfam" id="PF13454"/>
    </source>
</evidence>
<dbReference type="InterPro" id="IPR036188">
    <property type="entry name" value="FAD/NAD-bd_sf"/>
</dbReference>
<dbReference type="Gene3D" id="3.50.50.60">
    <property type="entry name" value="FAD/NAD(P)-binding domain"/>
    <property type="match status" value="1"/>
</dbReference>
<dbReference type="Proteomes" id="UP000474777">
    <property type="component" value="Unassembled WGS sequence"/>
</dbReference>
<dbReference type="PANTHER" id="PTHR40254:SF1">
    <property type="entry name" value="BLR0577 PROTEIN"/>
    <property type="match status" value="1"/>
</dbReference>
<gene>
    <name evidence="2" type="ORF">GXP69_12515</name>
</gene>
<dbReference type="InterPro" id="IPR038732">
    <property type="entry name" value="HpyO/CreE_NAD-binding"/>
</dbReference>
<organism evidence="2 3">
    <name type="scientific">Pontibacter burrus</name>
    <dbReference type="NCBI Taxonomy" id="2704466"/>
    <lineage>
        <taxon>Bacteria</taxon>
        <taxon>Pseudomonadati</taxon>
        <taxon>Bacteroidota</taxon>
        <taxon>Cytophagia</taxon>
        <taxon>Cytophagales</taxon>
        <taxon>Hymenobacteraceae</taxon>
        <taxon>Pontibacter</taxon>
    </lineage>
</organism>
<keyword evidence="3" id="KW-1185">Reference proteome</keyword>
<proteinExistence type="predicted"/>
<dbReference type="SUPFAM" id="SSF51905">
    <property type="entry name" value="FAD/NAD(P)-binding domain"/>
    <property type="match status" value="1"/>
</dbReference>
<dbReference type="AlphaFoldDB" id="A0A6B3LXZ7"/>
<reference evidence="2 3" key="1">
    <citation type="submission" date="2020-02" db="EMBL/GenBank/DDBJ databases">
        <authorList>
            <person name="Kim M.K."/>
        </authorList>
    </citation>
    <scope>NUCLEOTIDE SEQUENCE [LARGE SCALE GENOMIC DNA]</scope>
    <source>
        <strain evidence="2 3">BT327</strain>
    </source>
</reference>
<dbReference type="InterPro" id="IPR052189">
    <property type="entry name" value="L-asp_N-monooxygenase_NS-form"/>
</dbReference>
<evidence type="ECO:0000313" key="3">
    <source>
        <dbReference type="Proteomes" id="UP000474777"/>
    </source>
</evidence>
<comment type="caution">
    <text evidence="2">The sequence shown here is derived from an EMBL/GenBank/DDBJ whole genome shotgun (WGS) entry which is preliminary data.</text>
</comment>
<dbReference type="EMBL" id="JAAGWD010000005">
    <property type="protein sequence ID" value="NEM98520.1"/>
    <property type="molecule type" value="Genomic_DNA"/>
</dbReference>
<evidence type="ECO:0000313" key="2">
    <source>
        <dbReference type="EMBL" id="NEM98520.1"/>
    </source>
</evidence>
<sequence length="482" mass="54084">MAIAIIGGGLSGTLTAINLLRSAYGCETIYLIEQDRYRMNRGVAYSSQLPFQPLNVPASAMSLFPEQPLDFYEWLTAQQHRYKKHLNLPVTQNDFIPRFIFGDYLKSRLQEAEMLAPKTVKLKWIFDEAMAVTKKDKAFHIQFKEHEPIVVHKAVLATGNFAPGNLPIPNQAFYKSSSYVASPWSAKGLANLQPDAPLLLIGSSLTMIDLVGSLYAEGHKGKIYVVSRHGLLPQPFDVHTKLYHGLKLPDPGTSLTVLELFHTIRQEIVKAEEQGYSWRSVLDAMRVHLPAIWQAFPLSEKKRFLRHVRPFWETHRHRMPASSATLITALQEQGRLELIAGTIVDMVEKGGTASVTIKRRKQTIVQTIKVTRVINCTGPQGDFTKVEQPLIQHMLTEGMIKPDDLRLGLVTAPDATLISASGVPVEGFYTLGPPRKATLYESTALREIRQQAKELAHKLMQDNKRCKPVYFSPSPSDEALQL</sequence>
<name>A0A6B3LXZ7_9BACT</name>
<dbReference type="PANTHER" id="PTHR40254">
    <property type="entry name" value="BLR0577 PROTEIN"/>
    <property type="match status" value="1"/>
</dbReference>
<dbReference type="Pfam" id="PF13454">
    <property type="entry name" value="NAD_binding_9"/>
    <property type="match status" value="1"/>
</dbReference>
<feature type="domain" description="FAD-dependent urate hydroxylase HpyO/Asp monooxygenase CreE-like FAD/NAD(P)-binding" evidence="1">
    <location>
        <begin position="4"/>
        <end position="160"/>
    </location>
</feature>